<sequence>GEFMGRKINLTWTDMVKGQADGKYFNLEQVKKNRLRKWYKENHEAAEQHYPENDGSGVGINLEMEDIGTLEGEELVVMIQPSKWGLGKTDYPEKWVFTWVEDEVIIGCRPLGAHHGQFPYSVLEYEMDGGLLLKRGIHQILEPMNDTLNWLINTHFFNIRRTLNDNLIVDPGRVVMKDLMNNKAGKIIRLKEAAYGTDVRTIVSQLDVHDVTNQHLADTRIIEDLAQKMVGVNDNIMGMIHQGGRKTATEIRTSSSFGINRLKTNSEWFSAGGWYDNVSQMLANTQQYYDDDQIFKLSGELGAELVDMQITPDDIAGQFDFVPVDGTLP</sequence>
<name>X1F2T3_9ZZZZ</name>
<dbReference type="AlphaFoldDB" id="X1F2T3"/>
<feature type="non-terminal residue" evidence="1">
    <location>
        <position position="1"/>
    </location>
</feature>
<proteinExistence type="predicted"/>
<dbReference type="InterPro" id="IPR056909">
    <property type="entry name" value="SU10_portal"/>
</dbReference>
<feature type="non-terminal residue" evidence="1">
    <location>
        <position position="329"/>
    </location>
</feature>
<dbReference type="Pfam" id="PF23899">
    <property type="entry name" value="SU10_portal"/>
    <property type="match status" value="1"/>
</dbReference>
<organism evidence="1">
    <name type="scientific">marine sediment metagenome</name>
    <dbReference type="NCBI Taxonomy" id="412755"/>
    <lineage>
        <taxon>unclassified sequences</taxon>
        <taxon>metagenomes</taxon>
        <taxon>ecological metagenomes</taxon>
    </lineage>
</organism>
<evidence type="ECO:0000313" key="1">
    <source>
        <dbReference type="EMBL" id="GAH39247.1"/>
    </source>
</evidence>
<dbReference type="EMBL" id="BARU01009606">
    <property type="protein sequence ID" value="GAH39247.1"/>
    <property type="molecule type" value="Genomic_DNA"/>
</dbReference>
<accession>X1F2T3</accession>
<gene>
    <name evidence="1" type="ORF">S03H2_18508</name>
</gene>
<comment type="caution">
    <text evidence="1">The sequence shown here is derived from an EMBL/GenBank/DDBJ whole genome shotgun (WGS) entry which is preliminary data.</text>
</comment>
<protein>
    <submittedName>
        <fullName evidence="1">Uncharacterized protein</fullName>
    </submittedName>
</protein>
<reference evidence="1" key="1">
    <citation type="journal article" date="2014" name="Front. Microbiol.">
        <title>High frequency of phylogenetically diverse reductive dehalogenase-homologous genes in deep subseafloor sedimentary metagenomes.</title>
        <authorList>
            <person name="Kawai M."/>
            <person name="Futagami T."/>
            <person name="Toyoda A."/>
            <person name="Takaki Y."/>
            <person name="Nishi S."/>
            <person name="Hori S."/>
            <person name="Arai W."/>
            <person name="Tsubouchi T."/>
            <person name="Morono Y."/>
            <person name="Uchiyama I."/>
            <person name="Ito T."/>
            <person name="Fujiyama A."/>
            <person name="Inagaki F."/>
            <person name="Takami H."/>
        </authorList>
    </citation>
    <scope>NUCLEOTIDE SEQUENCE</scope>
    <source>
        <strain evidence="1">Expedition CK06-06</strain>
    </source>
</reference>